<protein>
    <submittedName>
        <fullName evidence="1">Uncharacterized protein</fullName>
    </submittedName>
</protein>
<dbReference type="EMBL" id="CP012154">
    <property type="protein sequence ID" value="AKS43336.1"/>
    <property type="molecule type" value="Genomic_DNA"/>
</dbReference>
<organism evidence="1 2">
    <name type="scientific">Wenzhouxiangella marina</name>
    <dbReference type="NCBI Taxonomy" id="1579979"/>
    <lineage>
        <taxon>Bacteria</taxon>
        <taxon>Pseudomonadati</taxon>
        <taxon>Pseudomonadota</taxon>
        <taxon>Gammaproteobacteria</taxon>
        <taxon>Chromatiales</taxon>
        <taxon>Wenzhouxiangellaceae</taxon>
        <taxon>Wenzhouxiangella</taxon>
    </lineage>
</organism>
<reference evidence="1 2" key="1">
    <citation type="submission" date="2015-07" db="EMBL/GenBank/DDBJ databases">
        <authorList>
            <person name="Noorani M."/>
        </authorList>
    </citation>
    <scope>NUCLEOTIDE SEQUENCE [LARGE SCALE GENOMIC DNA]</scope>
    <source>
        <strain evidence="1 2">KCTC 42284</strain>
    </source>
</reference>
<dbReference type="AlphaFoldDB" id="A0A0K0Y0E5"/>
<name>A0A0K0Y0E5_9GAMM</name>
<sequence>MEQLAYNNDSQFNALLSDEVVMQWLMDLDAEEDSKVENDASVGEYRA</sequence>
<gene>
    <name evidence="1" type="ORF">WM2015_2983</name>
</gene>
<proteinExistence type="predicted"/>
<keyword evidence="2" id="KW-1185">Reference proteome</keyword>
<evidence type="ECO:0000313" key="1">
    <source>
        <dbReference type="EMBL" id="AKS43336.1"/>
    </source>
</evidence>
<dbReference type="Proteomes" id="UP000066624">
    <property type="component" value="Chromosome"/>
</dbReference>
<evidence type="ECO:0000313" key="2">
    <source>
        <dbReference type="Proteomes" id="UP000066624"/>
    </source>
</evidence>
<accession>A0A0K0Y0E5</accession>
<dbReference type="KEGG" id="wma:WM2015_2983"/>
<dbReference type="RefSeq" id="WP_156201288.1">
    <property type="nucleotide sequence ID" value="NZ_CP012154.1"/>
</dbReference>